<reference evidence="2" key="1">
    <citation type="submission" date="2021-02" db="EMBL/GenBank/DDBJ databases">
        <authorList>
            <person name="Dougan E. K."/>
            <person name="Rhodes N."/>
            <person name="Thang M."/>
            <person name="Chan C."/>
        </authorList>
    </citation>
    <scope>NUCLEOTIDE SEQUENCE</scope>
</reference>
<dbReference type="OrthoDB" id="411846at2759"/>
<comment type="caution">
    <text evidence="2">The sequence shown here is derived from an EMBL/GenBank/DDBJ whole genome shotgun (WGS) entry which is preliminary data.</text>
</comment>
<accession>A0A812MCP2</accession>
<dbReference type="EMBL" id="CAJNJA010010288">
    <property type="protein sequence ID" value="CAE7255904.1"/>
    <property type="molecule type" value="Genomic_DNA"/>
</dbReference>
<keyword evidence="1" id="KW-0472">Membrane</keyword>
<keyword evidence="3" id="KW-1185">Reference proteome</keyword>
<feature type="non-terminal residue" evidence="2">
    <location>
        <position position="211"/>
    </location>
</feature>
<keyword evidence="1" id="KW-0812">Transmembrane</keyword>
<gene>
    <name evidence="2" type="ORF">SNEC2469_LOCUS5590</name>
</gene>
<evidence type="ECO:0000313" key="2">
    <source>
        <dbReference type="EMBL" id="CAE7255904.1"/>
    </source>
</evidence>
<feature type="transmembrane region" description="Helical" evidence="1">
    <location>
        <begin position="147"/>
        <end position="168"/>
    </location>
</feature>
<dbReference type="Proteomes" id="UP000601435">
    <property type="component" value="Unassembled WGS sequence"/>
</dbReference>
<evidence type="ECO:0000256" key="1">
    <source>
        <dbReference type="SAM" id="Phobius"/>
    </source>
</evidence>
<name>A0A812MCP2_9DINO</name>
<evidence type="ECO:0000313" key="3">
    <source>
        <dbReference type="Proteomes" id="UP000601435"/>
    </source>
</evidence>
<feature type="transmembrane region" description="Helical" evidence="1">
    <location>
        <begin position="180"/>
        <end position="200"/>
    </location>
</feature>
<proteinExistence type="predicted"/>
<feature type="transmembrane region" description="Helical" evidence="1">
    <location>
        <begin position="6"/>
        <end position="23"/>
    </location>
</feature>
<feature type="transmembrane region" description="Helical" evidence="1">
    <location>
        <begin position="106"/>
        <end position="127"/>
    </location>
</feature>
<organism evidence="2 3">
    <name type="scientific">Symbiodinium necroappetens</name>
    <dbReference type="NCBI Taxonomy" id="1628268"/>
    <lineage>
        <taxon>Eukaryota</taxon>
        <taxon>Sar</taxon>
        <taxon>Alveolata</taxon>
        <taxon>Dinophyceae</taxon>
        <taxon>Suessiales</taxon>
        <taxon>Symbiodiniaceae</taxon>
        <taxon>Symbiodinium</taxon>
    </lineage>
</organism>
<protein>
    <submittedName>
        <fullName evidence="2">Uncharacterized protein</fullName>
    </submittedName>
</protein>
<keyword evidence="1" id="KW-1133">Transmembrane helix</keyword>
<sequence>MWALQAVNALIFGATFYANMAIYRGCFRSMEADGEKLARFSLASVKSSCCDDNHQASCGLCDRQITNKCITSWWGTREQFEEYVQTEVRAVLLSEHAKQFFTYRQAVSAMVPVLWLFLSKAAAWYRLTAAFTTFDPIMEASREVIRAVAWWLGVAPMALLTGTRLCYVFRHKCSCTSADFLLNLPPLLGSVMVVVAAQQLEHLCSIIDFPI</sequence>
<dbReference type="AlphaFoldDB" id="A0A812MCP2"/>